<dbReference type="PANTHER" id="PTHR33990">
    <property type="entry name" value="PROTEIN YJDN-RELATED"/>
    <property type="match status" value="1"/>
</dbReference>
<gene>
    <name evidence="2" type="ORF">K1X15_18060</name>
</gene>
<protein>
    <submittedName>
        <fullName evidence="2">VOC family protein</fullName>
    </submittedName>
</protein>
<reference evidence="2 3" key="1">
    <citation type="submission" date="2021-08" db="EMBL/GenBank/DDBJ databases">
        <title>Devosia salina sp. nov., isolated from the South China Sea sediment.</title>
        <authorList>
            <person name="Zhou Z."/>
        </authorList>
    </citation>
    <scope>NUCLEOTIDE SEQUENCE [LARGE SCALE GENOMIC DNA]</scope>
    <source>
        <strain evidence="2 3">SCS-3</strain>
    </source>
</reference>
<dbReference type="PIRSF" id="PIRSF021700">
    <property type="entry name" value="3_dmu_93_MTrfase"/>
    <property type="match status" value="1"/>
</dbReference>
<accession>A0ABX8WEI3</accession>
<dbReference type="Proteomes" id="UP000825799">
    <property type="component" value="Chromosome"/>
</dbReference>
<dbReference type="Pfam" id="PF06983">
    <property type="entry name" value="3-dmu-9_3-mt"/>
    <property type="match status" value="1"/>
</dbReference>
<dbReference type="InterPro" id="IPR028973">
    <property type="entry name" value="PhnB-like"/>
</dbReference>
<proteinExistence type="predicted"/>
<feature type="domain" description="PhnB-like" evidence="1">
    <location>
        <begin position="5"/>
        <end position="120"/>
    </location>
</feature>
<dbReference type="InterPro" id="IPR029068">
    <property type="entry name" value="Glyas_Bleomycin-R_OHBP_Dase"/>
</dbReference>
<evidence type="ECO:0000313" key="2">
    <source>
        <dbReference type="EMBL" id="QYO76474.1"/>
    </source>
</evidence>
<sequence>MQNAKNIVCIWYDTEAEEAANFYARTFPDTHVTAVHRAPSDNPSTKAGAVLTVEFTIMGIPCIGLNGGPAFKHTEAFSMQVATEDQAETDRYWNAIVGNGGEESMCGWCKDKWGINWQITPRALSEAMQKGGETAKRAFDAMMEMRKIDVAKIEAAAKG</sequence>
<organism evidence="2 3">
    <name type="scientific">Devosia salina</name>
    <dbReference type="NCBI Taxonomy" id="2860336"/>
    <lineage>
        <taxon>Bacteria</taxon>
        <taxon>Pseudomonadati</taxon>
        <taxon>Pseudomonadota</taxon>
        <taxon>Alphaproteobacteria</taxon>
        <taxon>Hyphomicrobiales</taxon>
        <taxon>Devosiaceae</taxon>
        <taxon>Devosia</taxon>
    </lineage>
</organism>
<dbReference type="SUPFAM" id="SSF54593">
    <property type="entry name" value="Glyoxalase/Bleomycin resistance protein/Dihydroxybiphenyl dioxygenase"/>
    <property type="match status" value="1"/>
</dbReference>
<dbReference type="RefSeq" id="WP_220304963.1">
    <property type="nucleotide sequence ID" value="NZ_CP080590.1"/>
</dbReference>
<keyword evidence="3" id="KW-1185">Reference proteome</keyword>
<dbReference type="Gene3D" id="3.10.180.10">
    <property type="entry name" value="2,3-Dihydroxybiphenyl 1,2-Dioxygenase, domain 1"/>
    <property type="match status" value="1"/>
</dbReference>
<dbReference type="CDD" id="cd06588">
    <property type="entry name" value="PhnB_like"/>
    <property type="match status" value="1"/>
</dbReference>
<dbReference type="EMBL" id="CP080590">
    <property type="protein sequence ID" value="QYO76474.1"/>
    <property type="molecule type" value="Genomic_DNA"/>
</dbReference>
<evidence type="ECO:0000259" key="1">
    <source>
        <dbReference type="Pfam" id="PF06983"/>
    </source>
</evidence>
<dbReference type="InterPro" id="IPR009725">
    <property type="entry name" value="3_dmu_93_MTrfase"/>
</dbReference>
<evidence type="ECO:0000313" key="3">
    <source>
        <dbReference type="Proteomes" id="UP000825799"/>
    </source>
</evidence>
<name>A0ABX8WEI3_9HYPH</name>
<dbReference type="PANTHER" id="PTHR33990:SF2">
    <property type="entry name" value="PHNB-LIKE DOMAIN-CONTAINING PROTEIN"/>
    <property type="match status" value="1"/>
</dbReference>